<keyword evidence="9" id="KW-1185">Reference proteome</keyword>
<dbReference type="EMBL" id="BMEQ01000002">
    <property type="protein sequence ID" value="GGG47272.1"/>
    <property type="molecule type" value="Genomic_DNA"/>
</dbReference>
<keyword evidence="3 6" id="KW-1133">Transmembrane helix</keyword>
<dbReference type="Gene3D" id="1.20.1250.20">
    <property type="entry name" value="MFS general substrate transporter like domains"/>
    <property type="match status" value="2"/>
</dbReference>
<evidence type="ECO:0000256" key="6">
    <source>
        <dbReference type="SAM" id="Phobius"/>
    </source>
</evidence>
<dbReference type="Proteomes" id="UP000638848">
    <property type="component" value="Unassembled WGS sequence"/>
</dbReference>
<evidence type="ECO:0000256" key="4">
    <source>
        <dbReference type="ARBA" id="ARBA00023136"/>
    </source>
</evidence>
<keyword evidence="4 6" id="KW-0472">Membrane</keyword>
<evidence type="ECO:0000256" key="3">
    <source>
        <dbReference type="ARBA" id="ARBA00022989"/>
    </source>
</evidence>
<reference evidence="8" key="2">
    <citation type="submission" date="2020-09" db="EMBL/GenBank/DDBJ databases">
        <authorList>
            <person name="Sun Q."/>
            <person name="Zhou Y."/>
        </authorList>
    </citation>
    <scope>NUCLEOTIDE SEQUENCE</scope>
    <source>
        <strain evidence="8">CGMCC 1.12187</strain>
    </source>
</reference>
<evidence type="ECO:0000313" key="8">
    <source>
        <dbReference type="EMBL" id="GGG47272.1"/>
    </source>
</evidence>
<name>A0A917LP27_9MICC</name>
<dbReference type="InterPro" id="IPR050382">
    <property type="entry name" value="MFS_Na/Anion_cotransporter"/>
</dbReference>
<sequence>MTAQTESQIPPHTLRAAVKYGRMNRRAWMVTGMLVIFQIINFADKAVLGLVADSAMRDLGLTAGQFGFIGSAFFFLFAAAAVAVGFLAGKVPTRWILLTMGISWAVLQFPMLFGGGAAVLLVTRILLGAAEGPATPIALQHVHGWFPAKERGLPSSLVAIGSTVGPIIAAPVLAWIIANPALGWRWAFGFLGIVGLLWSLGWLLIGRDGPFSHTRRDDPEAQAERAHAEQQAAARTAPVPVVPAASASDGEAPSAPAAERAGAGSTGSIADRSDLLQLVPIRRVLGSRMFIAAALAGAGCFWAQGFLTTWSPKYLASVMQLSPEMVGLFSTFPWILGALTLLVLGYTSRFLMRRGVTVRWALAALFGAALLCSGLCFLMLPRVDGYLAVVFLTLGAGLAMIYPLAPTAVAFCVGSKQRAAVMATLTGLASFGGVVAPAMVGKLMDRAGYVPAPKGVPETAEMAARLSEGMNTGFWMIGVYLLVVGAISILMLNPDRTASRLQEKFVYNG</sequence>
<evidence type="ECO:0000256" key="2">
    <source>
        <dbReference type="ARBA" id="ARBA00022692"/>
    </source>
</evidence>
<evidence type="ECO:0000256" key="1">
    <source>
        <dbReference type="ARBA" id="ARBA00004651"/>
    </source>
</evidence>
<dbReference type="PANTHER" id="PTHR11662:SF450">
    <property type="entry name" value="BLR1003 PROTEIN"/>
    <property type="match status" value="1"/>
</dbReference>
<feature type="transmembrane region" description="Helical" evidence="6">
    <location>
        <begin position="327"/>
        <end position="346"/>
    </location>
</feature>
<feature type="transmembrane region" description="Helical" evidence="6">
    <location>
        <begin position="289"/>
        <end position="307"/>
    </location>
</feature>
<dbReference type="GO" id="GO:0005886">
    <property type="term" value="C:plasma membrane"/>
    <property type="evidence" value="ECO:0007669"/>
    <property type="project" value="UniProtKB-SubCell"/>
</dbReference>
<dbReference type="Pfam" id="PF07690">
    <property type="entry name" value="MFS_1"/>
    <property type="match status" value="1"/>
</dbReference>
<dbReference type="PROSITE" id="PS50850">
    <property type="entry name" value="MFS"/>
    <property type="match status" value="1"/>
</dbReference>
<feature type="transmembrane region" description="Helical" evidence="6">
    <location>
        <begin position="472"/>
        <end position="492"/>
    </location>
</feature>
<evidence type="ECO:0000313" key="9">
    <source>
        <dbReference type="Proteomes" id="UP000638848"/>
    </source>
</evidence>
<feature type="transmembrane region" description="Helical" evidence="6">
    <location>
        <begin position="184"/>
        <end position="205"/>
    </location>
</feature>
<proteinExistence type="predicted"/>
<organism evidence="8 9">
    <name type="scientific">Kocuria dechangensis</name>
    <dbReference type="NCBI Taxonomy" id="1176249"/>
    <lineage>
        <taxon>Bacteria</taxon>
        <taxon>Bacillati</taxon>
        <taxon>Actinomycetota</taxon>
        <taxon>Actinomycetes</taxon>
        <taxon>Micrococcales</taxon>
        <taxon>Micrococcaceae</taxon>
        <taxon>Kocuria</taxon>
    </lineage>
</organism>
<evidence type="ECO:0000256" key="5">
    <source>
        <dbReference type="SAM" id="MobiDB-lite"/>
    </source>
</evidence>
<feature type="compositionally biased region" description="Low complexity" evidence="5">
    <location>
        <begin position="229"/>
        <end position="263"/>
    </location>
</feature>
<feature type="transmembrane region" description="Helical" evidence="6">
    <location>
        <begin position="63"/>
        <end position="89"/>
    </location>
</feature>
<dbReference type="GO" id="GO:0022857">
    <property type="term" value="F:transmembrane transporter activity"/>
    <property type="evidence" value="ECO:0007669"/>
    <property type="project" value="InterPro"/>
</dbReference>
<feature type="compositionally biased region" description="Basic and acidic residues" evidence="5">
    <location>
        <begin position="214"/>
        <end position="228"/>
    </location>
</feature>
<accession>A0A917LP27</accession>
<dbReference type="InterPro" id="IPR020846">
    <property type="entry name" value="MFS_dom"/>
</dbReference>
<feature type="transmembrane region" description="Helical" evidence="6">
    <location>
        <begin position="27"/>
        <end position="51"/>
    </location>
</feature>
<feature type="domain" description="Major facilitator superfamily (MFS) profile" evidence="7">
    <location>
        <begin position="30"/>
        <end position="497"/>
    </location>
</feature>
<evidence type="ECO:0000259" key="7">
    <source>
        <dbReference type="PROSITE" id="PS50850"/>
    </source>
</evidence>
<dbReference type="InterPro" id="IPR011701">
    <property type="entry name" value="MFS"/>
</dbReference>
<feature type="transmembrane region" description="Helical" evidence="6">
    <location>
        <begin position="420"/>
        <end position="440"/>
    </location>
</feature>
<feature type="transmembrane region" description="Helical" evidence="6">
    <location>
        <begin position="358"/>
        <end position="380"/>
    </location>
</feature>
<feature type="region of interest" description="Disordered" evidence="5">
    <location>
        <begin position="214"/>
        <end position="267"/>
    </location>
</feature>
<comment type="subcellular location">
    <subcellularLocation>
        <location evidence="1">Cell membrane</location>
        <topology evidence="1">Multi-pass membrane protein</topology>
    </subcellularLocation>
</comment>
<dbReference type="SUPFAM" id="SSF103473">
    <property type="entry name" value="MFS general substrate transporter"/>
    <property type="match status" value="1"/>
</dbReference>
<dbReference type="InterPro" id="IPR036259">
    <property type="entry name" value="MFS_trans_sf"/>
</dbReference>
<protein>
    <submittedName>
        <fullName evidence="8">MFS transporter</fullName>
    </submittedName>
</protein>
<dbReference type="PANTHER" id="PTHR11662">
    <property type="entry name" value="SOLUTE CARRIER FAMILY 17"/>
    <property type="match status" value="1"/>
</dbReference>
<keyword evidence="2 6" id="KW-0812">Transmembrane</keyword>
<gene>
    <name evidence="8" type="ORF">GCM10011374_07080</name>
</gene>
<dbReference type="AlphaFoldDB" id="A0A917LP27"/>
<feature type="transmembrane region" description="Helical" evidence="6">
    <location>
        <begin position="386"/>
        <end position="413"/>
    </location>
</feature>
<dbReference type="RefSeq" id="WP_188534433.1">
    <property type="nucleotide sequence ID" value="NZ_BMEQ01000002.1"/>
</dbReference>
<comment type="caution">
    <text evidence="8">The sequence shown here is derived from an EMBL/GenBank/DDBJ whole genome shotgun (WGS) entry which is preliminary data.</text>
</comment>
<reference evidence="8" key="1">
    <citation type="journal article" date="2014" name="Int. J. Syst. Evol. Microbiol.">
        <title>Complete genome sequence of Corynebacterium casei LMG S-19264T (=DSM 44701T), isolated from a smear-ripened cheese.</title>
        <authorList>
            <consortium name="US DOE Joint Genome Institute (JGI-PGF)"/>
            <person name="Walter F."/>
            <person name="Albersmeier A."/>
            <person name="Kalinowski J."/>
            <person name="Ruckert C."/>
        </authorList>
    </citation>
    <scope>NUCLEOTIDE SEQUENCE</scope>
    <source>
        <strain evidence="8">CGMCC 1.12187</strain>
    </source>
</reference>
<feature type="transmembrane region" description="Helical" evidence="6">
    <location>
        <begin position="95"/>
        <end position="122"/>
    </location>
</feature>
<feature type="transmembrane region" description="Helical" evidence="6">
    <location>
        <begin position="157"/>
        <end position="178"/>
    </location>
</feature>